<evidence type="ECO:0000313" key="2">
    <source>
        <dbReference type="EMBL" id="ANE78184.1"/>
    </source>
</evidence>
<keyword evidence="3" id="KW-1185">Reference proteome</keyword>
<proteinExistence type="predicted"/>
<evidence type="ECO:0000313" key="3">
    <source>
        <dbReference type="Proteomes" id="UP000077143"/>
    </source>
</evidence>
<dbReference type="OrthoDB" id="8635520at2"/>
<dbReference type="InterPro" id="IPR036388">
    <property type="entry name" value="WH-like_DNA-bd_sf"/>
</dbReference>
<dbReference type="SUPFAM" id="SSF46785">
    <property type="entry name" value="Winged helix' DNA-binding domain"/>
    <property type="match status" value="1"/>
</dbReference>
<dbReference type="InterPro" id="IPR036390">
    <property type="entry name" value="WH_DNA-bd_sf"/>
</dbReference>
<dbReference type="Proteomes" id="UP000077143">
    <property type="component" value="Chromosome"/>
</dbReference>
<dbReference type="SMART" id="SM00347">
    <property type="entry name" value="HTH_MARR"/>
    <property type="match status" value="1"/>
</dbReference>
<name>A0A172UHI7_9MYCO</name>
<dbReference type="EMBL" id="CP015596">
    <property type="protein sequence ID" value="ANE78184.1"/>
    <property type="molecule type" value="Genomic_DNA"/>
</dbReference>
<dbReference type="Gene3D" id="1.10.10.10">
    <property type="entry name" value="Winged helix-like DNA-binding domain superfamily/Winged helix DNA-binding domain"/>
    <property type="match status" value="1"/>
</dbReference>
<sequence length="147" mass="16472">MYSMWLDAREQALWRGYLTMTGRLQAVMNRQLQQDCGLSLADYDVLVALDESPGCRMSELGERLGWEQSRVSHQLRRMGERGLIDRRNADDDRRSVIVGLSEQGRAALAAAAPAHVELVRAVVFDGMSAAQLRAVGRWVTEVLDRLG</sequence>
<dbReference type="PANTHER" id="PTHR33164:SF99">
    <property type="entry name" value="MARR FAMILY REGULATORY PROTEIN"/>
    <property type="match status" value="1"/>
</dbReference>
<reference evidence="2 3" key="1">
    <citation type="submission" date="2016-05" db="EMBL/GenBank/DDBJ databases">
        <title>Complete genome sequence of a phthalic acid esters degrading Mycobacterium sp. YC-RL4.</title>
        <authorList>
            <person name="Ren L."/>
            <person name="Fan S."/>
            <person name="Ruth N."/>
            <person name="Jia Y."/>
            <person name="Wang J."/>
            <person name="Qiao C."/>
        </authorList>
    </citation>
    <scope>NUCLEOTIDE SEQUENCE [LARGE SCALE GENOMIC DNA]</scope>
    <source>
        <strain evidence="2 3">YC-RL4</strain>
    </source>
</reference>
<dbReference type="STRING" id="1682113.A7U43_01485"/>
<protein>
    <submittedName>
        <fullName evidence="2">MarR family transcriptional regulator</fullName>
    </submittedName>
</protein>
<organism evidence="2 3">
    <name type="scientific">Mycobacterium adipatum</name>
    <dbReference type="NCBI Taxonomy" id="1682113"/>
    <lineage>
        <taxon>Bacteria</taxon>
        <taxon>Bacillati</taxon>
        <taxon>Actinomycetota</taxon>
        <taxon>Actinomycetes</taxon>
        <taxon>Mycobacteriales</taxon>
        <taxon>Mycobacteriaceae</taxon>
        <taxon>Mycobacterium</taxon>
    </lineage>
</organism>
<dbReference type="Pfam" id="PF12802">
    <property type="entry name" value="MarR_2"/>
    <property type="match status" value="1"/>
</dbReference>
<evidence type="ECO:0000259" key="1">
    <source>
        <dbReference type="PROSITE" id="PS50995"/>
    </source>
</evidence>
<feature type="domain" description="HTH marR-type" evidence="1">
    <location>
        <begin position="10"/>
        <end position="144"/>
    </location>
</feature>
<accession>A0A172UHI7</accession>
<dbReference type="RefSeq" id="WP_067990346.1">
    <property type="nucleotide sequence ID" value="NZ_CP015596.1"/>
</dbReference>
<dbReference type="PANTHER" id="PTHR33164">
    <property type="entry name" value="TRANSCRIPTIONAL REGULATOR, MARR FAMILY"/>
    <property type="match status" value="1"/>
</dbReference>
<dbReference type="AlphaFoldDB" id="A0A172UHI7"/>
<dbReference type="PROSITE" id="PS50995">
    <property type="entry name" value="HTH_MARR_2"/>
    <property type="match status" value="1"/>
</dbReference>
<dbReference type="InterPro" id="IPR000835">
    <property type="entry name" value="HTH_MarR-typ"/>
</dbReference>
<dbReference type="GO" id="GO:0006950">
    <property type="term" value="P:response to stress"/>
    <property type="evidence" value="ECO:0007669"/>
    <property type="project" value="TreeGrafter"/>
</dbReference>
<dbReference type="InterPro" id="IPR039422">
    <property type="entry name" value="MarR/SlyA-like"/>
</dbReference>
<gene>
    <name evidence="2" type="ORF">A7U43_01485</name>
</gene>
<dbReference type="KEGG" id="madi:A7U43_01485"/>
<dbReference type="GO" id="GO:0003700">
    <property type="term" value="F:DNA-binding transcription factor activity"/>
    <property type="evidence" value="ECO:0007669"/>
    <property type="project" value="InterPro"/>
</dbReference>